<dbReference type="InterPro" id="IPR036736">
    <property type="entry name" value="ACP-like_sf"/>
</dbReference>
<dbReference type="InterPro" id="IPR014031">
    <property type="entry name" value="Ketoacyl_synth_C"/>
</dbReference>
<evidence type="ECO:0000256" key="7">
    <source>
        <dbReference type="PROSITE-ProRule" id="PRU01363"/>
    </source>
</evidence>
<dbReference type="GO" id="GO:0004315">
    <property type="term" value="F:3-oxoacyl-[acyl-carrier-protein] synthase activity"/>
    <property type="evidence" value="ECO:0007669"/>
    <property type="project" value="InterPro"/>
</dbReference>
<keyword evidence="3" id="KW-0597">Phosphoprotein</keyword>
<dbReference type="GeneID" id="63799524"/>
<dbReference type="InterPro" id="IPR014043">
    <property type="entry name" value="Acyl_transferase_dom"/>
</dbReference>
<dbReference type="Gene3D" id="3.40.50.1820">
    <property type="entry name" value="alpha/beta hydrolase"/>
    <property type="match status" value="1"/>
</dbReference>
<dbReference type="Pfam" id="PF14765">
    <property type="entry name" value="PS-DH"/>
    <property type="match status" value="1"/>
</dbReference>
<evidence type="ECO:0008006" key="14">
    <source>
        <dbReference type="Google" id="ProtNLM"/>
    </source>
</evidence>
<dbReference type="InterPro" id="IPR001227">
    <property type="entry name" value="Ac_transferase_dom_sf"/>
</dbReference>
<dbReference type="InterPro" id="IPR013094">
    <property type="entry name" value="AB_hydrolase_3"/>
</dbReference>
<keyword evidence="2" id="KW-0596">Phosphopantetheine</keyword>
<evidence type="ECO:0000313" key="13">
    <source>
        <dbReference type="Proteomes" id="UP000249363"/>
    </source>
</evidence>
<dbReference type="InterPro" id="IPR029063">
    <property type="entry name" value="SAM-dependent_MTases_sf"/>
</dbReference>
<dbReference type="GO" id="GO:0032259">
    <property type="term" value="P:methylation"/>
    <property type="evidence" value="ECO:0007669"/>
    <property type="project" value="UniProtKB-KW"/>
</dbReference>
<evidence type="ECO:0000256" key="5">
    <source>
        <dbReference type="ARBA" id="ARBA00022679"/>
    </source>
</evidence>
<dbReference type="PROSITE" id="PS52004">
    <property type="entry name" value="KS3_2"/>
    <property type="match status" value="1"/>
</dbReference>
<dbReference type="PROSITE" id="PS00606">
    <property type="entry name" value="KS3_1"/>
    <property type="match status" value="1"/>
</dbReference>
<dbReference type="GO" id="GO:0016787">
    <property type="term" value="F:hydrolase activity"/>
    <property type="evidence" value="ECO:0007669"/>
    <property type="project" value="InterPro"/>
</dbReference>
<evidence type="ECO:0000256" key="1">
    <source>
        <dbReference type="ARBA" id="ARBA00005179"/>
    </source>
</evidence>
<feature type="region of interest" description="N-terminal hotdog fold" evidence="7">
    <location>
        <begin position="1282"/>
        <end position="1415"/>
    </location>
</feature>
<dbReference type="Pfam" id="PF02801">
    <property type="entry name" value="Ketoacyl-synt_C"/>
    <property type="match status" value="1"/>
</dbReference>
<dbReference type="InterPro" id="IPR016035">
    <property type="entry name" value="Acyl_Trfase/lysoPLipase"/>
</dbReference>
<dbReference type="InterPro" id="IPR014030">
    <property type="entry name" value="Ketoacyl_synth_N"/>
</dbReference>
<dbReference type="Pfam" id="PF08242">
    <property type="entry name" value="Methyltransf_12"/>
    <property type="match status" value="1"/>
</dbReference>
<evidence type="ECO:0000256" key="8">
    <source>
        <dbReference type="SAM" id="MobiDB-lite"/>
    </source>
</evidence>
<feature type="compositionally biased region" description="Low complexity" evidence="8">
    <location>
        <begin position="1844"/>
        <end position="1862"/>
    </location>
</feature>
<dbReference type="Pfam" id="PF16073">
    <property type="entry name" value="SAT"/>
    <property type="match status" value="1"/>
</dbReference>
<dbReference type="SMART" id="SM00823">
    <property type="entry name" value="PKS_PP"/>
    <property type="match status" value="2"/>
</dbReference>
<dbReference type="SUPFAM" id="SSF53901">
    <property type="entry name" value="Thiolase-like"/>
    <property type="match status" value="1"/>
</dbReference>
<dbReference type="GO" id="GO:0031177">
    <property type="term" value="F:phosphopantetheine binding"/>
    <property type="evidence" value="ECO:0007669"/>
    <property type="project" value="InterPro"/>
</dbReference>
<evidence type="ECO:0000259" key="11">
    <source>
        <dbReference type="PROSITE" id="PS52019"/>
    </source>
</evidence>
<dbReference type="STRING" id="1196081.A0A364LEQ5"/>
<feature type="domain" description="Carrier" evidence="9">
    <location>
        <begin position="1757"/>
        <end position="1834"/>
    </location>
</feature>
<dbReference type="Gene3D" id="3.10.129.110">
    <property type="entry name" value="Polyketide synthase dehydratase"/>
    <property type="match status" value="1"/>
</dbReference>
<protein>
    <recommendedName>
        <fullName evidence="14">Carrier domain-containing protein</fullName>
    </recommendedName>
</protein>
<evidence type="ECO:0000256" key="2">
    <source>
        <dbReference type="ARBA" id="ARBA00022450"/>
    </source>
</evidence>
<dbReference type="PROSITE" id="PS50075">
    <property type="entry name" value="CARRIER"/>
    <property type="match status" value="2"/>
</dbReference>
<dbReference type="InterPro" id="IPR029058">
    <property type="entry name" value="AB_hydrolase_fold"/>
</dbReference>
<dbReference type="Pfam" id="PF00550">
    <property type="entry name" value="PP-binding"/>
    <property type="match status" value="2"/>
</dbReference>
<dbReference type="InterPro" id="IPR020806">
    <property type="entry name" value="PKS_PP-bd"/>
</dbReference>
<dbReference type="Pfam" id="PF18558">
    <property type="entry name" value="HTH_51"/>
    <property type="match status" value="1"/>
</dbReference>
<evidence type="ECO:0000256" key="4">
    <source>
        <dbReference type="ARBA" id="ARBA00022603"/>
    </source>
</evidence>
<dbReference type="Gene3D" id="3.40.47.10">
    <property type="match status" value="1"/>
</dbReference>
<gene>
    <name evidence="12" type="ORF">BHQ10_010310</name>
</gene>
<dbReference type="GO" id="GO:0008168">
    <property type="term" value="F:methyltransferase activity"/>
    <property type="evidence" value="ECO:0007669"/>
    <property type="project" value="UniProtKB-KW"/>
</dbReference>
<sequence length="2620" mass="289681">MKVFDEYRQYLNHTPRLVALRDAVYALPQFWKLLIEFDPTLSPVPGSKYLSELERWLQDGTPLVHTHSKAPNHYSLPITFLSHIIQYSRYLDRLGVDSHSKVINEVKEGGIQGQCAGFISAITVALCSDDTSLGKIAAIGLRLAVCIGAYVDQDSTYSSEATDFIAVAIRWRGNNPDDRTGITTILRSIPDAYISSVNDDTSVTVITKSSDLPTLEDEACKHNLRVKPIPVYGRFHHQKHSHVVDKFTDSVLFSLGLQFPKINQLQTPVRDTATGHIISTSSLSRLALLNTLVNAMDWYGTVRSSVEQLSKPTCKIAVAGFIPCVPQAITRNQNIKVFALSSDYAAYISLMDASVDSQKNDSGPDIIRAHAVESKDELSKYPEHSIAIVGVAGRFPGAESVDELWELLKDGRTMVEPAPIDRFKLPQTGAYADKKWWGNFLKDSDAFDHKFFGKSSREAVAWDPQQRILLEVVYEALESAGYFGASNPQPSDYGCYIGAVMSNWYDNMSCYPASAYGTVGVSRCFHSGQMSHYFGWTGPSLSIDTACSSSLVAIHTACKAIWSGECSRAVAGGTNVFASPFDYLNLAAAGFLSPSGQCKPFDANADGYCRGEAVSVIVLKRLSDAIADNDHIHGVIVGSALNQNHNFGAITAPNSDSQIDLYKKVVELSQLKAEEVTYVEAHGTGTGVGDPIEVRSILETFGGPQRDSLLHFGSIKGNIGHTEATAGISGLVKVLLMMKHHMITTQASHTTLNPKIPNFERDQMCISRENIPWKASNLVACVNSYGAAGSNSALIVREGPSIKSENARVKLSKYPLFLSAGSLNTLSQYSKKLLDWLSVVKPDAHSNFLSSLSFNLADRGNHQLSHVLSVTFSTVQDLKTKLEAAVSGSDLATVSLKNRKPIVLVFGGQESDFIDLSKEVYEASAVFRKHLDAVNSLLLSAGLDSFYPSIFDRSPSQDLVMLHSALFAIQYASAKTWIDCGLEVSAVVGHSFGQLTALCISGVLSLPDALKMVSGRASLMQKHWGPEPGSMLFLQANRATVEKLLQSLTNDPENLYAEIACYNGPESHVVVGSERAIEFLQKLISNPSEFRHIRTKKLNVTHGFHSRYTESMLPHIESLAMELEWRIPKIHLETTDELESNAKPDFSIVSKHTRQPVYFQQAITRLTAKFSECTWIEAGRGSSVIQLVKNSVPKSGANAFYSPQLSSANGQESLTDITADLWRNGYSTQFWSFHRIQKAEYEFLSLPPIQFEKTRHWLEFKGRELESKPATEELEKVVEQKRELLTFRDFKTKAKNDAVFQIDPHADRFKCMLGGHVMAGQPLCPASLYFEVVTRAALYLQNDTEAKTFVPDMDDLVMKSPIGQSTTKTILLTLTKASDLPPSWTFSITTVETKVPQSEPFEHSTGKVSLKRRDDANASREFRRYESLSGLSRYQDIIRHSDAEKMKGSHIYRAFNNVVYYGKPFHGIKEIASVGLESAGIVKITPALEDPADQRLTDTPMTDSFMQFAGFLVNYFNNPSFEDVYVCMHIEHIEIGGGFDPDAGEWFVHAVMTEVSPTESSADAYVFDSRTNKMVMGVFGLRFSKMAQSSLVRILKSVNKTVTDNKAPVKATVRTTITAPTVPNTQPHPNQVPPAPPSVKKSAGKREELFQLLSKITDVPREELKDTTTLDDIGIDSLMATEVLNEIRATLGLTIDLSSFLFFPSLCDLTGYVNEKLGISEAIEEEVVSPLASVAPKMSISTAAVTTDSAATVRAVKASIGKRQEVFQLLSDVTDFPLEALTDDTTLETIGVDSLMATEILNEFQANFGITIDLSTFLFFGCLGELVDHVNAKMGLTGVDDDGTSPSTPTSSRDSISQSTGTNTPDISYTSSPSEGEAKVEEIILPDMRPSVTSALEAFEQTRFNYDRIAESTQAAGFWETTYPYQKQLVLAYIAEAFAELDCDLRKVPAGDVVPQIKALHRHKRLVHHLYHILEDGDLITSSKDNKSFVRTSVPVDPTPAEAIYKRIIDLFPQHASVHKLTHAIGCELARCLRGAADGMQIIFGNRDTKKTLEEFYEFWPLLRTPTTVLGDFLAKAFSSKVNGKRKFRILELGAGTGGTTRYIVNFLKQRGIDFEYVFTDLSTSLVNAAAKQMRGTRELSFDILDIEKPPKTEYEASFHCIIASNIVHATRSLDVSLKNARRMLRDDGFLTLVEFTQDMFWLDIVFGQFEGWWLFDDGREHALGDEKQWERKMKAAGFSEVSWSEGTAPEAKTARVIAAFATEPRPAPHPATVRGAMETVVYKQIGDLKIHADVYYPSERESLPNKKMPIALMIHGGSHMLFSRKDVRPAQTRLLLGKGFLPVSLDYRLCPEVSLTNGPMVDVCDALAWARKDLPNLKLRRSGLQIDGEKVVVVGWSSGGQLAMSLAWTAPEAGLRPPESILAFYAPTNYEDPWWKNPIYPIGAPYKGQQYNVLEGVNDEPVTNYDMVGAWEEPLADPRSIHDARTRLVLHINWKAQTLPVILNGLPSKRKAATEFPDVKNWDTLPQPSLDLIRVASPYAHIAQGDYNVPTFFIHGTADDLIPWQQSQGTYHKLVDKGIDAGLVLLQDGPHICDLSSDPNSDGWKAVLKAYEFLCSYAS</sequence>
<dbReference type="InterPro" id="IPR006162">
    <property type="entry name" value="Ppantetheine_attach_site"/>
</dbReference>
<dbReference type="Pfam" id="PF07859">
    <property type="entry name" value="Abhydrolase_3"/>
    <property type="match status" value="1"/>
</dbReference>
<feature type="domain" description="Ketosynthase family 3 (KS3)" evidence="10">
    <location>
        <begin position="383"/>
        <end position="798"/>
    </location>
</feature>
<evidence type="ECO:0000313" key="12">
    <source>
        <dbReference type="EMBL" id="RAO74298.1"/>
    </source>
</evidence>
<dbReference type="SUPFAM" id="SSF53474">
    <property type="entry name" value="alpha/beta-Hydrolases"/>
    <property type="match status" value="1"/>
</dbReference>
<evidence type="ECO:0000259" key="10">
    <source>
        <dbReference type="PROSITE" id="PS52004"/>
    </source>
</evidence>
<dbReference type="SMART" id="SM00825">
    <property type="entry name" value="PKS_KS"/>
    <property type="match status" value="1"/>
</dbReference>
<dbReference type="InterPro" id="IPR018201">
    <property type="entry name" value="Ketoacyl_synth_AS"/>
</dbReference>
<evidence type="ECO:0000256" key="6">
    <source>
        <dbReference type="ARBA" id="ARBA00023268"/>
    </source>
</evidence>
<feature type="region of interest" description="C-terminal hotdog fold" evidence="7">
    <location>
        <begin position="1443"/>
        <end position="1592"/>
    </location>
</feature>
<dbReference type="InterPro" id="IPR009081">
    <property type="entry name" value="PP-bd_ACP"/>
</dbReference>
<dbReference type="InterPro" id="IPR050091">
    <property type="entry name" value="PKS_NRPS_Biosynth_Enz"/>
</dbReference>
<dbReference type="SUPFAM" id="SSF52151">
    <property type="entry name" value="FabD/lysophospholipase-like"/>
    <property type="match status" value="1"/>
</dbReference>
<dbReference type="SUPFAM" id="SSF47336">
    <property type="entry name" value="ACP-like"/>
    <property type="match status" value="2"/>
</dbReference>
<dbReference type="InterPro" id="IPR042104">
    <property type="entry name" value="PKS_dehydratase_sf"/>
</dbReference>
<evidence type="ECO:0000256" key="3">
    <source>
        <dbReference type="ARBA" id="ARBA00022553"/>
    </source>
</evidence>
<feature type="domain" description="Carrier" evidence="9">
    <location>
        <begin position="1643"/>
        <end position="1717"/>
    </location>
</feature>
<feature type="active site" description="Proton acceptor; for dehydratase activity" evidence="7">
    <location>
        <position position="1316"/>
    </location>
</feature>
<dbReference type="InterPro" id="IPR049900">
    <property type="entry name" value="PKS_mFAS_DH"/>
</dbReference>
<dbReference type="PANTHER" id="PTHR43775:SF21">
    <property type="entry name" value="NON-REDUCING POLYKETIDE SYNTHASE AUSA-RELATED"/>
    <property type="match status" value="1"/>
</dbReference>
<dbReference type="Pfam" id="PF00698">
    <property type="entry name" value="Acyl_transf_1"/>
    <property type="match status" value="1"/>
</dbReference>
<dbReference type="GO" id="GO:0044550">
    <property type="term" value="P:secondary metabolite biosynthetic process"/>
    <property type="evidence" value="ECO:0007669"/>
    <property type="project" value="UniProtKB-ARBA"/>
</dbReference>
<dbReference type="CDD" id="cd00833">
    <property type="entry name" value="PKS"/>
    <property type="match status" value="1"/>
</dbReference>
<dbReference type="GO" id="GO:0004312">
    <property type="term" value="F:fatty acid synthase activity"/>
    <property type="evidence" value="ECO:0007669"/>
    <property type="project" value="TreeGrafter"/>
</dbReference>
<dbReference type="SUPFAM" id="SSF55048">
    <property type="entry name" value="Probable ACP-binding domain of malonyl-CoA ACP transacylase"/>
    <property type="match status" value="1"/>
</dbReference>
<feature type="compositionally biased region" description="Polar residues" evidence="8">
    <location>
        <begin position="1863"/>
        <end position="1874"/>
    </location>
</feature>
<dbReference type="InterPro" id="IPR020841">
    <property type="entry name" value="PKS_Beta-ketoAc_synthase_dom"/>
</dbReference>
<dbReference type="InterPro" id="IPR041068">
    <property type="entry name" value="HTH_51"/>
</dbReference>
<dbReference type="EMBL" id="MIKG01000032">
    <property type="protein sequence ID" value="RAO74298.1"/>
    <property type="molecule type" value="Genomic_DNA"/>
</dbReference>
<feature type="region of interest" description="Disordered" evidence="8">
    <location>
        <begin position="1619"/>
        <end position="1643"/>
    </location>
</feature>
<dbReference type="InterPro" id="IPR016039">
    <property type="entry name" value="Thiolase-like"/>
</dbReference>
<feature type="domain" description="PKS/mFAS DH" evidence="11">
    <location>
        <begin position="1282"/>
        <end position="1592"/>
    </location>
</feature>
<dbReference type="Pfam" id="PF00109">
    <property type="entry name" value="ketoacyl-synt"/>
    <property type="match status" value="1"/>
</dbReference>
<feature type="region of interest" description="Disordered" evidence="8">
    <location>
        <begin position="1837"/>
        <end position="1876"/>
    </location>
</feature>
<dbReference type="RefSeq" id="XP_040738812.1">
    <property type="nucleotide sequence ID" value="XM_040872927.1"/>
</dbReference>
<dbReference type="GO" id="GO:0006633">
    <property type="term" value="P:fatty acid biosynthetic process"/>
    <property type="evidence" value="ECO:0007669"/>
    <property type="project" value="InterPro"/>
</dbReference>
<keyword evidence="6" id="KW-0511">Multifunctional enzyme</keyword>
<dbReference type="InterPro" id="IPR013217">
    <property type="entry name" value="Methyltransf_12"/>
</dbReference>
<comment type="pathway">
    <text evidence="1">Secondary metabolite biosynthesis.</text>
</comment>
<dbReference type="SUPFAM" id="SSF53335">
    <property type="entry name" value="S-adenosyl-L-methionine-dependent methyltransferases"/>
    <property type="match status" value="1"/>
</dbReference>
<proteinExistence type="predicted"/>
<accession>A0A364LEQ5</accession>
<dbReference type="OrthoDB" id="429813at2759"/>
<dbReference type="InterPro" id="IPR032088">
    <property type="entry name" value="SAT"/>
</dbReference>
<dbReference type="InterPro" id="IPR049551">
    <property type="entry name" value="PKS_DH_C"/>
</dbReference>
<dbReference type="SMART" id="SM00827">
    <property type="entry name" value="PKS_AT"/>
    <property type="match status" value="1"/>
</dbReference>
<keyword evidence="4" id="KW-0489">Methyltransferase</keyword>
<reference evidence="12 13" key="1">
    <citation type="journal article" date="2017" name="Biotechnol. Biofuels">
        <title>Differential beta-glucosidase expression as a function of carbon source availability in Talaromyces amestolkiae: a genomic and proteomic approach.</title>
        <authorList>
            <person name="de Eugenio L.I."/>
            <person name="Mendez-Liter J.A."/>
            <person name="Nieto-Dominguez M."/>
            <person name="Alonso L."/>
            <person name="Gil-Munoz J."/>
            <person name="Barriuso J."/>
            <person name="Prieto A."/>
            <person name="Martinez M.J."/>
        </authorList>
    </citation>
    <scope>NUCLEOTIDE SEQUENCE [LARGE SCALE GENOMIC DNA]</scope>
    <source>
        <strain evidence="12 13">CIB</strain>
    </source>
</reference>
<dbReference type="PROSITE" id="PS00012">
    <property type="entry name" value="PHOSPHOPANTETHEINE"/>
    <property type="match status" value="2"/>
</dbReference>
<dbReference type="Proteomes" id="UP000249363">
    <property type="component" value="Unassembled WGS sequence"/>
</dbReference>
<keyword evidence="13" id="KW-1185">Reference proteome</keyword>
<feature type="active site" description="Proton donor; for dehydratase activity" evidence="7">
    <location>
        <position position="1503"/>
    </location>
</feature>
<dbReference type="PROSITE" id="PS52019">
    <property type="entry name" value="PKS_MFAS_DH"/>
    <property type="match status" value="1"/>
</dbReference>
<dbReference type="Gene3D" id="3.30.70.3290">
    <property type="match status" value="1"/>
</dbReference>
<dbReference type="Gene3D" id="3.40.50.150">
    <property type="entry name" value="Vaccinia Virus protein VP39"/>
    <property type="match status" value="1"/>
</dbReference>
<dbReference type="PANTHER" id="PTHR43775">
    <property type="entry name" value="FATTY ACID SYNTHASE"/>
    <property type="match status" value="1"/>
</dbReference>
<dbReference type="Gene3D" id="1.10.1200.10">
    <property type="entry name" value="ACP-like"/>
    <property type="match status" value="2"/>
</dbReference>
<dbReference type="CDD" id="cd02440">
    <property type="entry name" value="AdoMet_MTases"/>
    <property type="match status" value="1"/>
</dbReference>
<evidence type="ECO:0000259" key="9">
    <source>
        <dbReference type="PROSITE" id="PS50075"/>
    </source>
</evidence>
<dbReference type="InterPro" id="IPR016036">
    <property type="entry name" value="Malonyl_transacylase_ACP-bd"/>
</dbReference>
<keyword evidence="5" id="KW-0808">Transferase</keyword>
<organism evidence="12 13">
    <name type="scientific">Talaromyces amestolkiae</name>
    <dbReference type="NCBI Taxonomy" id="1196081"/>
    <lineage>
        <taxon>Eukaryota</taxon>
        <taxon>Fungi</taxon>
        <taxon>Dikarya</taxon>
        <taxon>Ascomycota</taxon>
        <taxon>Pezizomycotina</taxon>
        <taxon>Eurotiomycetes</taxon>
        <taxon>Eurotiomycetidae</taxon>
        <taxon>Eurotiales</taxon>
        <taxon>Trichocomaceae</taxon>
        <taxon>Talaromyces</taxon>
        <taxon>Talaromyces sect. Talaromyces</taxon>
    </lineage>
</organism>
<name>A0A364LEQ5_TALAM</name>
<dbReference type="Gene3D" id="3.40.366.10">
    <property type="entry name" value="Malonyl-Coenzyme A Acyl Carrier Protein, domain 2"/>
    <property type="match status" value="2"/>
</dbReference>
<comment type="caution">
    <text evidence="12">The sequence shown here is derived from an EMBL/GenBank/DDBJ whole genome shotgun (WGS) entry which is preliminary data.</text>
</comment>